<evidence type="ECO:0000313" key="1">
    <source>
        <dbReference type="EMBL" id="BAD79170.1"/>
    </source>
</evidence>
<reference evidence="1 2" key="1">
    <citation type="journal article" date="2007" name="Photosyn. Res.">
        <title>Complete nucleotide sequence of the freshwater unicellular cyanobacterium Synechococcus elongatus PCC 6301 chromosome: gene content and organization.</title>
        <authorList>
            <person name="Sugita C."/>
            <person name="Ogata K."/>
            <person name="Shikata M."/>
            <person name="Jikuya H."/>
            <person name="Takano J."/>
            <person name="Furumichi M."/>
            <person name="Kanehisa M."/>
            <person name="Omata T."/>
            <person name="Sugiura M."/>
            <person name="Sugita M."/>
        </authorList>
    </citation>
    <scope>NUCLEOTIDE SEQUENCE [LARGE SCALE GENOMIC DNA]</scope>
    <source>
        <strain evidence="2">ATCC 27144 / PCC 6301 / SAUG 1402/1</strain>
    </source>
</reference>
<dbReference type="Proteomes" id="UP000001175">
    <property type="component" value="Chromosome"/>
</dbReference>
<dbReference type="KEGG" id="syc:syc0980_c"/>
<evidence type="ECO:0000313" key="2">
    <source>
        <dbReference type="Proteomes" id="UP000001175"/>
    </source>
</evidence>
<protein>
    <recommendedName>
        <fullName evidence="3">Toxin-antitoxin system HicB family antitoxin</fullName>
    </recommendedName>
</protein>
<accession>A0A0H3K1S0</accession>
<evidence type="ECO:0008006" key="3">
    <source>
        <dbReference type="Google" id="ProtNLM"/>
    </source>
</evidence>
<gene>
    <name evidence="1" type="ordered locus">syc0980_c</name>
</gene>
<name>A0A0H3K1S0_SYNP6</name>
<dbReference type="RefSeq" id="WP_011243292.1">
    <property type="nucleotide sequence ID" value="NC_006576.1"/>
</dbReference>
<proteinExistence type="predicted"/>
<dbReference type="eggNOG" id="ENOG50330H3">
    <property type="taxonomic scope" value="Bacteria"/>
</dbReference>
<organism evidence="1 2">
    <name type="scientific">Synechococcus sp. (strain ATCC 27144 / PCC 6301 / SAUG 1402/1)</name>
    <name type="common">Anacystis nidulans</name>
    <dbReference type="NCBI Taxonomy" id="269084"/>
    <lineage>
        <taxon>Bacteria</taxon>
        <taxon>Bacillati</taxon>
        <taxon>Cyanobacteriota</taxon>
        <taxon>Cyanophyceae</taxon>
        <taxon>Synechococcales</taxon>
        <taxon>Synechococcaceae</taxon>
        <taxon>Synechococcus</taxon>
    </lineage>
</organism>
<sequence length="76" mass="8755">MTAMTVRLADDKHRRLKEMARLRGTTVNRLIDEMATLLLAEFDAETRFQLRAERGRDRQNRGLELLEKAAAAEPES</sequence>
<dbReference type="AlphaFoldDB" id="A0A0H3K1S0"/>
<dbReference type="GeneID" id="72429364"/>
<dbReference type="EMBL" id="AP008231">
    <property type="protein sequence ID" value="BAD79170.1"/>
    <property type="molecule type" value="Genomic_DNA"/>
</dbReference>